<organism evidence="3 4">
    <name type="scientific">Aristolochia fimbriata</name>
    <name type="common">White veined hardy Dutchman's pipe vine</name>
    <dbReference type="NCBI Taxonomy" id="158543"/>
    <lineage>
        <taxon>Eukaryota</taxon>
        <taxon>Viridiplantae</taxon>
        <taxon>Streptophyta</taxon>
        <taxon>Embryophyta</taxon>
        <taxon>Tracheophyta</taxon>
        <taxon>Spermatophyta</taxon>
        <taxon>Magnoliopsida</taxon>
        <taxon>Magnoliidae</taxon>
        <taxon>Piperales</taxon>
        <taxon>Aristolochiaceae</taxon>
        <taxon>Aristolochia</taxon>
    </lineage>
</organism>
<keyword evidence="4" id="KW-1185">Reference proteome</keyword>
<dbReference type="PANTHER" id="PTHR13318">
    <property type="entry name" value="PARTNER OF PAIRED, ISOFORM B-RELATED"/>
    <property type="match status" value="1"/>
</dbReference>
<reference evidence="3 4" key="1">
    <citation type="submission" date="2021-07" db="EMBL/GenBank/DDBJ databases">
        <title>The Aristolochia fimbriata genome: insights into angiosperm evolution, floral development and chemical biosynthesis.</title>
        <authorList>
            <person name="Jiao Y."/>
        </authorList>
    </citation>
    <scope>NUCLEOTIDE SEQUENCE [LARGE SCALE GENOMIC DNA]</scope>
    <source>
        <strain evidence="3">IBCAS-2021</strain>
        <tissue evidence="3">Leaf</tissue>
    </source>
</reference>
<gene>
    <name evidence="3" type="ORF">H6P81_002595</name>
</gene>
<dbReference type="Proteomes" id="UP000825729">
    <property type="component" value="Unassembled WGS sequence"/>
</dbReference>
<dbReference type="InterPro" id="IPR057207">
    <property type="entry name" value="FBXL15_LRR"/>
</dbReference>
<dbReference type="Gene3D" id="3.80.10.10">
    <property type="entry name" value="Ribonuclease Inhibitor"/>
    <property type="match status" value="2"/>
</dbReference>
<evidence type="ECO:0000313" key="3">
    <source>
        <dbReference type="EMBL" id="KAG9458087.1"/>
    </source>
</evidence>
<feature type="region of interest" description="Disordered" evidence="1">
    <location>
        <begin position="396"/>
        <end position="421"/>
    </location>
</feature>
<dbReference type="SMART" id="SM00367">
    <property type="entry name" value="LRR_CC"/>
    <property type="match status" value="7"/>
</dbReference>
<evidence type="ECO:0000259" key="2">
    <source>
        <dbReference type="Pfam" id="PF25372"/>
    </source>
</evidence>
<dbReference type="SUPFAM" id="SSF52047">
    <property type="entry name" value="RNI-like"/>
    <property type="match status" value="2"/>
</dbReference>
<comment type="caution">
    <text evidence="3">The sequence shown here is derived from an EMBL/GenBank/DDBJ whole genome shotgun (WGS) entry which is preliminary data.</text>
</comment>
<proteinExistence type="predicted"/>
<evidence type="ECO:0000313" key="4">
    <source>
        <dbReference type="Proteomes" id="UP000825729"/>
    </source>
</evidence>
<name>A0AAV7FEB1_ARIFI</name>
<sequence>MDQNLSPQKSDPEPETGGSGFGCAANSAPRRRSLRLSAKSGSPVAGAAAILVEPSRGDGDSSKNAAHKSVVKSLAGTGGSGNGGNKGPGSLEMNEEGKISRKRFRSVSPSSDEKPRALGSLELLNSPTREIDTRKDTTVEVEESPVSGSGKLRRKFERLAGVSTLSPVPEVDFDRTLLNLRSGRAIVRKRVDDVDVREASGAKVVEKSFVSKESEGDALADDVNNQQQEKGICMSEMLVDNVVCLDSDSDSTIGGSCSVHNTRRYSKEAKGKSKLVDENLAYNEIVLNRPIMLEEETQLAAEVKQSEVSSEGHLIGESVQDNPQMEDRVNQKNQYANARERFRGMARAHASRFAYFNPDEEGQHSTVPVDSGALDVEDWPGPFSTAMKIIKDREAKLNSRQERSTGDSNNLGPPIEWTPSDNTGHMNINRPVPSLASKCLLVLCEYAEQIFSLEGVPEFLRSKLCQALCNSRKMDSRLLDLLIVGSPSEISVKDCSSITEEKLKQILARCETTKLEVVQLDLSGRCVSDYLLSDTLASVPNNLPALISVSLKGACRLTDNGLKSLVNAAPLLSSINLSQCSLLSSAAISIISDTLGSVLKKLYIDDCQGIDAMSCIPSLKRLTSLEVLSVARVLNVGDKFIYELVSARGLNIRELGLADCGNLTDTSVKIIAERCPLLHAVDLSNLQKLTDSSLRCIADNCRELQILRLRHNAFSDEAVAAFLEAGGGSLKELSLNSVKEVANRTAKAIASRCSSTLQILDLSFCRKLKNEALGLIVDTCSSLRLLKLFGCTQVTSTFLDGHSNSFVSIVGVKASPILERMELLQLF</sequence>
<dbReference type="GO" id="GO:0019005">
    <property type="term" value="C:SCF ubiquitin ligase complex"/>
    <property type="evidence" value="ECO:0007669"/>
    <property type="project" value="TreeGrafter"/>
</dbReference>
<dbReference type="GO" id="GO:0031146">
    <property type="term" value="P:SCF-dependent proteasomal ubiquitin-dependent protein catabolic process"/>
    <property type="evidence" value="ECO:0007669"/>
    <property type="project" value="TreeGrafter"/>
</dbReference>
<dbReference type="InterPro" id="IPR006553">
    <property type="entry name" value="Leu-rich_rpt_Cys-con_subtyp"/>
</dbReference>
<feature type="compositionally biased region" description="Gly residues" evidence="1">
    <location>
        <begin position="76"/>
        <end position="87"/>
    </location>
</feature>
<accession>A0AAV7FEB1</accession>
<dbReference type="EMBL" id="JAINDJ010000002">
    <property type="protein sequence ID" value="KAG9458087.1"/>
    <property type="molecule type" value="Genomic_DNA"/>
</dbReference>
<evidence type="ECO:0000256" key="1">
    <source>
        <dbReference type="SAM" id="MobiDB-lite"/>
    </source>
</evidence>
<dbReference type="PANTHER" id="PTHR13318:SF101">
    <property type="entry name" value="F-BOX_LRR PROTEIN"/>
    <property type="match status" value="1"/>
</dbReference>
<dbReference type="Pfam" id="PF25372">
    <property type="entry name" value="DUF7885"/>
    <property type="match status" value="1"/>
</dbReference>
<feature type="compositionally biased region" description="Basic and acidic residues" evidence="1">
    <location>
        <begin position="396"/>
        <end position="405"/>
    </location>
</feature>
<protein>
    <recommendedName>
        <fullName evidence="2">F-box/LRR-repeat protein 15-like leucin rich repeat domain-containing protein</fullName>
    </recommendedName>
</protein>
<feature type="region of interest" description="Disordered" evidence="1">
    <location>
        <begin position="1"/>
        <end position="146"/>
    </location>
</feature>
<feature type="domain" description="F-box/LRR-repeat protein 15-like leucin rich repeat" evidence="2">
    <location>
        <begin position="663"/>
        <end position="791"/>
    </location>
</feature>
<dbReference type="InterPro" id="IPR032675">
    <property type="entry name" value="LRR_dom_sf"/>
</dbReference>
<feature type="compositionally biased region" description="Basic and acidic residues" evidence="1">
    <location>
        <begin position="129"/>
        <end position="138"/>
    </location>
</feature>
<dbReference type="AlphaFoldDB" id="A0AAV7FEB1"/>